<proteinExistence type="predicted"/>
<evidence type="ECO:0000313" key="4">
    <source>
        <dbReference type="Proteomes" id="UP000008178"/>
    </source>
</evidence>
<feature type="domain" description="DUF3658" evidence="2">
    <location>
        <begin position="159"/>
        <end position="259"/>
    </location>
</feature>
<dbReference type="AlphaFoldDB" id="G2SYX5"/>
<dbReference type="OrthoDB" id="1654031at2"/>
<accession>G2SYX5</accession>
<gene>
    <name evidence="3" type="ordered locus">RHOM_16400</name>
</gene>
<dbReference type="InterPro" id="IPR014973">
    <property type="entry name" value="DUF1835"/>
</dbReference>
<sequence length="270" mass="31688">MIEIVFDEGIAANLRVIMRQCKREPEKIITYMNEKGQASDVALNDILCLQLYLDKGPINCCLDSNCRKKFIEEIYYEHYSYIDNLNRFKKIKRLANEKNAFRIWVDNLPSSLLGLYCVCNELKNCNVNIYVMDINVCVGGYGNIFSWTQVEAEIMLGLLKEAKKLTRYELNECINSWNKNINSNWNLRSYINGSIVRIHDNFFDDIILGVFCENKITTINKIIQNLSEHYLACIDDYYIIYRIRYLVKKNKLSIIKNNSNAYLTLVQKNF</sequence>
<reference evidence="3 4" key="1">
    <citation type="journal article" date="2015" name="Genome Announc.">
        <title>Complete genome sequence of the human gut symbiont Roseburia hominis.</title>
        <authorList>
            <person name="Travis A.J."/>
            <person name="Kelly D."/>
            <person name="Flint H.J."/>
            <person name="Aminov R.I."/>
        </authorList>
    </citation>
    <scope>NUCLEOTIDE SEQUENCE [LARGE SCALE GENOMIC DNA]</scope>
    <source>
        <strain evidence="4">DSM 16839 / JCM 17582 / NCIMB 14029 / A2-183</strain>
    </source>
</reference>
<organism evidence="3 4">
    <name type="scientific">Roseburia hominis (strain DSM 16839 / JCM 17582 / NCIMB 14029 / A2-183)</name>
    <dbReference type="NCBI Taxonomy" id="585394"/>
    <lineage>
        <taxon>Bacteria</taxon>
        <taxon>Bacillati</taxon>
        <taxon>Bacillota</taxon>
        <taxon>Clostridia</taxon>
        <taxon>Lachnospirales</taxon>
        <taxon>Lachnospiraceae</taxon>
        <taxon>Roseburia</taxon>
    </lineage>
</organism>
<dbReference type="EMBL" id="CP003040">
    <property type="protein sequence ID" value="AEN98384.1"/>
    <property type="molecule type" value="Genomic_DNA"/>
</dbReference>
<keyword evidence="4" id="KW-1185">Reference proteome</keyword>
<dbReference type="Proteomes" id="UP000008178">
    <property type="component" value="Chromosome"/>
</dbReference>
<evidence type="ECO:0000259" key="2">
    <source>
        <dbReference type="Pfam" id="PF12395"/>
    </source>
</evidence>
<dbReference type="HOGENOM" id="CLU_1030066_0_0_9"/>
<dbReference type="RefSeq" id="WP_014081277.1">
    <property type="nucleotide sequence ID" value="NC_015977.1"/>
</dbReference>
<dbReference type="InterPro" id="IPR022123">
    <property type="entry name" value="DUF3658"/>
</dbReference>
<feature type="domain" description="DUF1835" evidence="1">
    <location>
        <begin position="44"/>
        <end position="133"/>
    </location>
</feature>
<dbReference type="BioCyc" id="RHOM585394:G1H02-3255-MONOMER"/>
<dbReference type="KEGG" id="rho:RHOM_16400"/>
<dbReference type="Pfam" id="PF12395">
    <property type="entry name" value="DUF3658"/>
    <property type="match status" value="1"/>
</dbReference>
<evidence type="ECO:0000259" key="1">
    <source>
        <dbReference type="Pfam" id="PF08874"/>
    </source>
</evidence>
<dbReference type="GeneID" id="75163158"/>
<dbReference type="STRING" id="585394.RHOM_16400"/>
<protein>
    <recommendedName>
        <fullName evidence="5">DUF1835 domain-containing protein</fullName>
    </recommendedName>
</protein>
<dbReference type="Pfam" id="PF08874">
    <property type="entry name" value="DUF1835"/>
    <property type="match status" value="1"/>
</dbReference>
<evidence type="ECO:0008006" key="5">
    <source>
        <dbReference type="Google" id="ProtNLM"/>
    </source>
</evidence>
<name>G2SYX5_ROSHA</name>
<evidence type="ECO:0000313" key="3">
    <source>
        <dbReference type="EMBL" id="AEN98384.1"/>
    </source>
</evidence>
<dbReference type="GeneID" id="93724943"/>